<feature type="repeat" description="RCC1" evidence="3">
    <location>
        <begin position="3"/>
        <end position="54"/>
    </location>
</feature>
<feature type="repeat" description="RCC1" evidence="3">
    <location>
        <begin position="148"/>
        <end position="195"/>
    </location>
</feature>
<sequence>MPYEILCWGSNQYGQLGLGAGKVDVDELVPVALDLEGVEKVAVGGGHSFAFCSDGVYAWGNNSHAQLGLDESAPKLISEPHLADRLKGASKIAAGFNHTLALANGEVIAFGAESHSQVLQETVLRSHLPPCKDIAAGVRHSLAVSVNGEVFAWGDNAFGQCGANGEISFPLQVPLPCRAIAATAGLRFSAVLDEQGRIWTFGNNKLGELGRETDSQKFNPPGSVQTHRRIRQISSGWYHLAAVTESSELVSWGKDANGQLGGGRELTGVDSVCCGSEHTAALLEGGRSLVFGWNEHGQLGHHGNRETPEMMHPDTRRTFTTIACGGSHNLGISPIAAVPR</sequence>
<gene>
    <name evidence="5" type="ORF">NDN08_001117</name>
</gene>
<comment type="caution">
    <text evidence="5">The sequence shown here is derived from an EMBL/GenBank/DDBJ whole genome shotgun (WGS) entry which is preliminary data.</text>
</comment>
<dbReference type="PANTHER" id="PTHR45982">
    <property type="entry name" value="REGULATOR OF CHROMOSOME CONDENSATION"/>
    <property type="match status" value="1"/>
</dbReference>
<dbReference type="Gene3D" id="2.130.10.30">
    <property type="entry name" value="Regulator of chromosome condensation 1/beta-lactamase-inhibitor protein II"/>
    <property type="match status" value="3"/>
</dbReference>
<reference evidence="5 6" key="1">
    <citation type="journal article" date="2023" name="Nat. Commun.">
        <title>Origin of minicircular mitochondrial genomes in red algae.</title>
        <authorList>
            <person name="Lee Y."/>
            <person name="Cho C.H."/>
            <person name="Lee Y.M."/>
            <person name="Park S.I."/>
            <person name="Yang J.H."/>
            <person name="West J.A."/>
            <person name="Bhattacharya D."/>
            <person name="Yoon H.S."/>
        </authorList>
    </citation>
    <scope>NUCLEOTIDE SEQUENCE [LARGE SCALE GENOMIC DNA]</scope>
    <source>
        <strain evidence="5 6">CCMP1338</strain>
        <tissue evidence="5">Whole cell</tissue>
    </source>
</reference>
<organism evidence="5 6">
    <name type="scientific">Rhodosorus marinus</name>
    <dbReference type="NCBI Taxonomy" id="101924"/>
    <lineage>
        <taxon>Eukaryota</taxon>
        <taxon>Rhodophyta</taxon>
        <taxon>Stylonematophyceae</taxon>
        <taxon>Stylonematales</taxon>
        <taxon>Stylonemataceae</taxon>
        <taxon>Rhodosorus</taxon>
    </lineage>
</organism>
<dbReference type="PROSITE" id="PS50012">
    <property type="entry name" value="RCC1_3"/>
    <property type="match status" value="6"/>
</dbReference>
<dbReference type="SUPFAM" id="SSF50985">
    <property type="entry name" value="RCC1/BLIP-II"/>
    <property type="match status" value="1"/>
</dbReference>
<dbReference type="PRINTS" id="PR00633">
    <property type="entry name" value="RCCNDNSATION"/>
</dbReference>
<protein>
    <recommendedName>
        <fullName evidence="4">RCC1-like domain-containing protein</fullName>
    </recommendedName>
</protein>
<evidence type="ECO:0000313" key="6">
    <source>
        <dbReference type="Proteomes" id="UP001157974"/>
    </source>
</evidence>
<feature type="repeat" description="RCC1" evidence="3">
    <location>
        <begin position="247"/>
        <end position="285"/>
    </location>
</feature>
<dbReference type="InterPro" id="IPR051553">
    <property type="entry name" value="Ran_GTPase-activating"/>
</dbReference>
<keyword evidence="1" id="KW-0344">Guanine-nucleotide releasing factor</keyword>
<dbReference type="Pfam" id="PF25390">
    <property type="entry name" value="WD40_RLD"/>
    <property type="match status" value="1"/>
</dbReference>
<accession>A0AAV8URE6</accession>
<feature type="repeat" description="RCC1" evidence="3">
    <location>
        <begin position="54"/>
        <end position="105"/>
    </location>
</feature>
<dbReference type="PANTHER" id="PTHR45982:SF1">
    <property type="entry name" value="REGULATOR OF CHROMOSOME CONDENSATION"/>
    <property type="match status" value="1"/>
</dbReference>
<dbReference type="InterPro" id="IPR058923">
    <property type="entry name" value="RCC1-like_dom"/>
</dbReference>
<dbReference type="PROSITE" id="PS00626">
    <property type="entry name" value="RCC1_2"/>
    <property type="match status" value="3"/>
</dbReference>
<name>A0AAV8URE6_9RHOD</name>
<evidence type="ECO:0000256" key="1">
    <source>
        <dbReference type="ARBA" id="ARBA00022658"/>
    </source>
</evidence>
<evidence type="ECO:0000313" key="5">
    <source>
        <dbReference type="EMBL" id="KAJ8904599.1"/>
    </source>
</evidence>
<evidence type="ECO:0000256" key="3">
    <source>
        <dbReference type="PROSITE-ProRule" id="PRU00235"/>
    </source>
</evidence>
<dbReference type="AlphaFoldDB" id="A0AAV8URE6"/>
<feature type="repeat" description="RCC1" evidence="3">
    <location>
        <begin position="286"/>
        <end position="335"/>
    </location>
</feature>
<feature type="repeat" description="RCC1" evidence="3">
    <location>
        <begin position="196"/>
        <end position="246"/>
    </location>
</feature>
<keyword evidence="2" id="KW-0677">Repeat</keyword>
<dbReference type="InterPro" id="IPR009091">
    <property type="entry name" value="RCC1/BLIP-II"/>
</dbReference>
<proteinExistence type="predicted"/>
<evidence type="ECO:0000256" key="2">
    <source>
        <dbReference type="ARBA" id="ARBA00022737"/>
    </source>
</evidence>
<evidence type="ECO:0000259" key="4">
    <source>
        <dbReference type="Pfam" id="PF25390"/>
    </source>
</evidence>
<keyword evidence="6" id="KW-1185">Reference proteome</keyword>
<dbReference type="Proteomes" id="UP001157974">
    <property type="component" value="Unassembled WGS sequence"/>
</dbReference>
<feature type="domain" description="RCC1-like" evidence="4">
    <location>
        <begin position="5"/>
        <end position="329"/>
    </location>
</feature>
<dbReference type="EMBL" id="JAMWBK010000005">
    <property type="protein sequence ID" value="KAJ8904599.1"/>
    <property type="molecule type" value="Genomic_DNA"/>
</dbReference>
<dbReference type="InterPro" id="IPR000408">
    <property type="entry name" value="Reg_chr_condens"/>
</dbReference>